<dbReference type="CDD" id="cd00851">
    <property type="entry name" value="MTH1175"/>
    <property type="match status" value="1"/>
</dbReference>
<protein>
    <submittedName>
        <fullName evidence="2">Diguanylate cyclase</fullName>
    </submittedName>
</protein>
<feature type="domain" description="Dinitrogenase iron-molybdenum cofactor biosynthesis" evidence="1">
    <location>
        <begin position="16"/>
        <end position="101"/>
    </location>
</feature>
<dbReference type="PANTHER" id="PTHR33937">
    <property type="entry name" value="IRON-MOLYBDENUM PROTEIN-RELATED-RELATED"/>
    <property type="match status" value="1"/>
</dbReference>
<dbReference type="SUPFAM" id="SSF53146">
    <property type="entry name" value="Nitrogenase accessory factor-like"/>
    <property type="match status" value="1"/>
</dbReference>
<dbReference type="InterPro" id="IPR003731">
    <property type="entry name" value="Di-Nase_FeMo-co_biosynth"/>
</dbReference>
<proteinExistence type="predicted"/>
<dbReference type="InterPro" id="IPR051840">
    <property type="entry name" value="NifX/NifY_domain"/>
</dbReference>
<name>A0A832TE78_9CREN</name>
<accession>A0A832TE78</accession>
<evidence type="ECO:0000259" key="1">
    <source>
        <dbReference type="Pfam" id="PF02579"/>
    </source>
</evidence>
<dbReference type="InterPro" id="IPR033913">
    <property type="entry name" value="MTH1175_dom"/>
</dbReference>
<organism evidence="2 3">
    <name type="scientific">Sulfurisphaera tokodaii</name>
    <dbReference type="NCBI Taxonomy" id="111955"/>
    <lineage>
        <taxon>Archaea</taxon>
        <taxon>Thermoproteota</taxon>
        <taxon>Thermoprotei</taxon>
        <taxon>Sulfolobales</taxon>
        <taxon>Sulfolobaceae</taxon>
        <taxon>Sulfurisphaera</taxon>
    </lineage>
</organism>
<reference evidence="2" key="1">
    <citation type="journal article" date="2020" name="bioRxiv">
        <title>A rank-normalized archaeal taxonomy based on genome phylogeny resolves widespread incomplete and uneven classifications.</title>
        <authorList>
            <person name="Rinke C."/>
            <person name="Chuvochina M."/>
            <person name="Mussig A.J."/>
            <person name="Chaumeil P.-A."/>
            <person name="Waite D.W."/>
            <person name="Whitman W.B."/>
            <person name="Parks D.H."/>
            <person name="Hugenholtz P."/>
        </authorList>
    </citation>
    <scope>NUCLEOTIDE SEQUENCE</scope>
    <source>
        <strain evidence="2">UBA8838</strain>
    </source>
</reference>
<dbReference type="OMA" id="TAPTHEH"/>
<gene>
    <name evidence="2" type="ORF">HA332_00220</name>
</gene>
<dbReference type="Proteomes" id="UP000646844">
    <property type="component" value="Unassembled WGS sequence"/>
</dbReference>
<dbReference type="PANTHER" id="PTHR33937:SF2">
    <property type="entry name" value="DINITROGENASE IRON-MOLYBDENUM COFACTOR BIOSYNTHESIS DOMAIN-CONTAINING PROTEIN"/>
    <property type="match status" value="1"/>
</dbReference>
<dbReference type="GeneID" id="1460082"/>
<dbReference type="InterPro" id="IPR036105">
    <property type="entry name" value="DiNase_FeMo-co_biosyn_sf"/>
</dbReference>
<evidence type="ECO:0000313" key="2">
    <source>
        <dbReference type="EMBL" id="HII72850.1"/>
    </source>
</evidence>
<evidence type="ECO:0000313" key="3">
    <source>
        <dbReference type="Proteomes" id="UP000646844"/>
    </source>
</evidence>
<dbReference type="EMBL" id="DUJO01000003">
    <property type="protein sequence ID" value="HII72850.1"/>
    <property type="molecule type" value="Genomic_DNA"/>
</dbReference>
<comment type="caution">
    <text evidence="2">The sequence shown here is derived from an EMBL/GenBank/DDBJ whole genome shotgun (WGS) entry which is preliminary data.</text>
</comment>
<dbReference type="Pfam" id="PF02579">
    <property type="entry name" value="Nitro_FeMo-Co"/>
    <property type="match status" value="1"/>
</dbReference>
<dbReference type="RefSeq" id="WP_010980093.1">
    <property type="nucleotide sequence ID" value="NZ_BAABQO010000001.1"/>
</dbReference>
<dbReference type="Gene3D" id="3.30.420.130">
    <property type="entry name" value="Dinitrogenase iron-molybdenum cofactor biosynthesis domain"/>
    <property type="match status" value="1"/>
</dbReference>
<dbReference type="AlphaFoldDB" id="A0A832TE78"/>
<sequence length="122" mass="13769">MRIAIPVTNGYVEGPGEALKVQIYEVEGQEYKLIEEYENPALKAMAVRGAHMLKSAIDRGVNAVIVAEMGPPGLRLLQNYKIKAYLAEGLDVKTAIEKFIKGELPELIKPTHEEHHHHHHYY</sequence>